<reference evidence="3" key="1">
    <citation type="submission" date="2016-10" db="EMBL/GenBank/DDBJ databases">
        <authorList>
            <person name="Varghese N."/>
            <person name="Submissions S."/>
        </authorList>
    </citation>
    <scope>NUCLEOTIDE SEQUENCE [LARGE SCALE GENOMIC DNA]</scope>
    <source>
        <strain evidence="3">DSM 45501</strain>
    </source>
</reference>
<sequence length="61" mass="7021">MLGLLMTKLCRSQGITRPKRVRPWSCGGPPDTDDPLLNRDRDRFQPEELTGRVLRSGRSQR</sequence>
<keyword evidence="3" id="KW-1185">Reference proteome</keyword>
<organism evidence="2 3">
    <name type="scientific">Actinopolyspora righensis</name>
    <dbReference type="NCBI Taxonomy" id="995060"/>
    <lineage>
        <taxon>Bacteria</taxon>
        <taxon>Bacillati</taxon>
        <taxon>Actinomycetota</taxon>
        <taxon>Actinomycetes</taxon>
        <taxon>Actinopolysporales</taxon>
        <taxon>Actinopolysporaceae</taxon>
        <taxon>Actinopolyspora</taxon>
        <taxon>Actinopolyspora alba group</taxon>
    </lineage>
</organism>
<dbReference type="EMBL" id="FPAT01000007">
    <property type="protein sequence ID" value="SFT75490.1"/>
    <property type="molecule type" value="Genomic_DNA"/>
</dbReference>
<gene>
    <name evidence="2" type="ORF">SAMN04487904_107164</name>
</gene>
<feature type="region of interest" description="Disordered" evidence="1">
    <location>
        <begin position="17"/>
        <end position="61"/>
    </location>
</feature>
<proteinExistence type="predicted"/>
<evidence type="ECO:0000313" key="3">
    <source>
        <dbReference type="Proteomes" id="UP000199165"/>
    </source>
</evidence>
<evidence type="ECO:0000313" key="2">
    <source>
        <dbReference type="EMBL" id="SFT75490.1"/>
    </source>
</evidence>
<evidence type="ECO:0000256" key="1">
    <source>
        <dbReference type="SAM" id="MobiDB-lite"/>
    </source>
</evidence>
<dbReference type="Proteomes" id="UP000199165">
    <property type="component" value="Unassembled WGS sequence"/>
</dbReference>
<accession>A0A1I7AKS0</accession>
<dbReference type="STRING" id="995060.SAMN04487904_107164"/>
<name>A0A1I7AKS0_9ACTN</name>
<protein>
    <submittedName>
        <fullName evidence="2">Uncharacterized protein</fullName>
    </submittedName>
</protein>
<dbReference type="AlphaFoldDB" id="A0A1I7AKS0"/>
<feature type="compositionally biased region" description="Basic and acidic residues" evidence="1">
    <location>
        <begin position="36"/>
        <end position="50"/>
    </location>
</feature>